<keyword evidence="2" id="KW-0963">Cytoplasm</keyword>
<comment type="caution">
    <text evidence="6">The sequence shown here is derived from an EMBL/GenBank/DDBJ whole genome shotgun (WGS) entry which is preliminary data.</text>
</comment>
<organism evidence="6 7">
    <name type="scientific">Peucedramus taeniatus</name>
    <name type="common">Olive warbler</name>
    <dbReference type="NCBI Taxonomy" id="135441"/>
    <lineage>
        <taxon>Eukaryota</taxon>
        <taxon>Metazoa</taxon>
        <taxon>Chordata</taxon>
        <taxon>Craniata</taxon>
        <taxon>Vertebrata</taxon>
        <taxon>Euteleostomi</taxon>
        <taxon>Archelosauria</taxon>
        <taxon>Archosauria</taxon>
        <taxon>Dinosauria</taxon>
        <taxon>Saurischia</taxon>
        <taxon>Theropoda</taxon>
        <taxon>Coelurosauria</taxon>
        <taxon>Aves</taxon>
        <taxon>Neognathae</taxon>
        <taxon>Neoaves</taxon>
        <taxon>Telluraves</taxon>
        <taxon>Australaves</taxon>
        <taxon>Passeriformes</taxon>
        <taxon>Passeroidea</taxon>
        <taxon>Fringillidae</taxon>
        <taxon>Peucedraminae</taxon>
        <taxon>Peucedramus</taxon>
    </lineage>
</organism>
<evidence type="ECO:0000313" key="6">
    <source>
        <dbReference type="EMBL" id="NXQ11772.1"/>
    </source>
</evidence>
<gene>
    <name evidence="6" type="primary">Dstyk_1</name>
    <name evidence="6" type="ORF">PEUTAE_R14168</name>
</gene>
<dbReference type="EMBL" id="WBNO01005931">
    <property type="protein sequence ID" value="NXQ11772.1"/>
    <property type="molecule type" value="Genomic_DNA"/>
</dbReference>
<dbReference type="GO" id="GO:0004674">
    <property type="term" value="F:protein serine/threonine kinase activity"/>
    <property type="evidence" value="ECO:0007669"/>
    <property type="project" value="UniProtKB-KW"/>
</dbReference>
<accession>A0A852FCI0</accession>
<comment type="subcellular location">
    <subcellularLocation>
        <location evidence="1">Cytoplasm</location>
    </subcellularLocation>
</comment>
<protein>
    <submittedName>
        <fullName evidence="6">DUSTY kinase</fullName>
    </submittedName>
</protein>
<dbReference type="GO" id="GO:0045743">
    <property type="term" value="P:positive regulation of fibroblast growth factor receptor signaling pathway"/>
    <property type="evidence" value="ECO:0007669"/>
    <property type="project" value="TreeGrafter"/>
</dbReference>
<evidence type="ECO:0000256" key="5">
    <source>
        <dbReference type="ARBA" id="ARBA00022777"/>
    </source>
</evidence>
<proteinExistence type="predicted"/>
<reference evidence="6" key="1">
    <citation type="submission" date="2019-09" db="EMBL/GenBank/DDBJ databases">
        <title>Bird 10,000 Genomes (B10K) Project - Family phase.</title>
        <authorList>
            <person name="Zhang G."/>
        </authorList>
    </citation>
    <scope>NUCLEOTIDE SEQUENCE</scope>
    <source>
        <strain evidence="6">B10K-DU-002-52</strain>
        <tissue evidence="6">Muscle</tissue>
    </source>
</reference>
<dbReference type="GO" id="GO:0070374">
    <property type="term" value="P:positive regulation of ERK1 and ERK2 cascade"/>
    <property type="evidence" value="ECO:0007669"/>
    <property type="project" value="TreeGrafter"/>
</dbReference>
<dbReference type="Proteomes" id="UP000629713">
    <property type="component" value="Unassembled WGS sequence"/>
</dbReference>
<keyword evidence="4" id="KW-0808">Transferase</keyword>
<evidence type="ECO:0000256" key="4">
    <source>
        <dbReference type="ARBA" id="ARBA00022679"/>
    </source>
</evidence>
<evidence type="ECO:0000313" key="7">
    <source>
        <dbReference type="Proteomes" id="UP000629713"/>
    </source>
</evidence>
<sequence length="405" mass="45863">QEVDIVVAPCRGFQSAEATLAEFVNQVLPVVTFAISEPRLSPSDQAELREIKEKFSLPIFFLRIPEAGGEPSSPKNPTKDKSPLHLQLLDLEYLSPSSPCGCGVPGSSMLVEQLEKLRLLSSFSRQVLQQHLVEAATRLSEVHGRCLNIFINQAFDMQRDLQITPKRLEYTRRKENELYESLMGIANRKQEEMKEMIVETLGNMKEELLEDAASMEFRDIIIPESGEPVSSKDIKRCIQQIQELIISRLNQAVANKLISSVDYLRESFVGTLERCLKSLEESWEGSVHPPRGLEKPRDGSVHITSNYLRQVGTEWWNWHGLKFGWVDLDHLFHPGDSVIPGFSQIIQRITWVSPPAITSDWKRKVAQDAIESLSASKLAKSICSQFRTRLNSSHEAFAASLRQVR</sequence>
<dbReference type="GO" id="GO:0005737">
    <property type="term" value="C:cytoplasm"/>
    <property type="evidence" value="ECO:0007669"/>
    <property type="project" value="UniProtKB-SubCell"/>
</dbReference>
<evidence type="ECO:0000256" key="2">
    <source>
        <dbReference type="ARBA" id="ARBA00022490"/>
    </source>
</evidence>
<dbReference type="PANTHER" id="PTHR46392">
    <property type="entry name" value="DUAL SERINE/THREONINE AND TYROSINE PROTEIN KINASE"/>
    <property type="match status" value="1"/>
</dbReference>
<evidence type="ECO:0000256" key="1">
    <source>
        <dbReference type="ARBA" id="ARBA00004496"/>
    </source>
</evidence>
<dbReference type="AlphaFoldDB" id="A0A852FCI0"/>
<dbReference type="InterPro" id="IPR051302">
    <property type="entry name" value="Dual_SerThr-Tyr_Kinase"/>
</dbReference>
<feature type="non-terminal residue" evidence="6">
    <location>
        <position position="1"/>
    </location>
</feature>
<name>A0A852FCI0_PEUTA</name>
<evidence type="ECO:0000256" key="3">
    <source>
        <dbReference type="ARBA" id="ARBA00022527"/>
    </source>
</evidence>
<dbReference type="GO" id="GO:0044344">
    <property type="term" value="P:cellular response to fibroblast growth factor stimulus"/>
    <property type="evidence" value="ECO:0007669"/>
    <property type="project" value="TreeGrafter"/>
</dbReference>
<keyword evidence="3" id="KW-0723">Serine/threonine-protein kinase</keyword>
<feature type="non-terminal residue" evidence="6">
    <location>
        <position position="405"/>
    </location>
</feature>
<dbReference type="PANTHER" id="PTHR46392:SF1">
    <property type="entry name" value="DUAL SERINE_THREONINE AND TYROSINE PROTEIN KINASE"/>
    <property type="match status" value="1"/>
</dbReference>
<dbReference type="GO" id="GO:0043066">
    <property type="term" value="P:negative regulation of apoptotic process"/>
    <property type="evidence" value="ECO:0007669"/>
    <property type="project" value="TreeGrafter"/>
</dbReference>
<keyword evidence="7" id="KW-1185">Reference proteome</keyword>
<keyword evidence="5 6" id="KW-0418">Kinase</keyword>